<dbReference type="Proteomes" id="UP000030656">
    <property type="component" value="Unassembled WGS sequence"/>
</dbReference>
<dbReference type="Gene3D" id="1.10.1900.40">
    <property type="entry name" value="Acidic terminal segments, variant surface antigen of PfEMP1"/>
    <property type="match status" value="1"/>
</dbReference>
<protein>
    <recommendedName>
        <fullName evidence="1">Plasmodium falciparum erythrocyte membrane protein 1 acidic terminal segment domain-containing protein</fullName>
    </recommendedName>
</protein>
<evidence type="ECO:0000313" key="2">
    <source>
        <dbReference type="EMBL" id="ETW31622.1"/>
    </source>
</evidence>
<dbReference type="AlphaFoldDB" id="A0A024VT19"/>
<evidence type="ECO:0000313" key="3">
    <source>
        <dbReference type="Proteomes" id="UP000030656"/>
    </source>
</evidence>
<dbReference type="FunFam" id="1.10.1900.40:FF:000001">
    <property type="entry name" value="Erythrocyte membrane protein 1"/>
    <property type="match status" value="1"/>
</dbReference>
<dbReference type="InterPro" id="IPR029211">
    <property type="entry name" value="PfEMP1_ATS"/>
</dbReference>
<feature type="domain" description="Plasmodium falciparum erythrocyte membrane protein 1 acidic terminal segment" evidence="1">
    <location>
        <begin position="4"/>
        <end position="106"/>
    </location>
</feature>
<reference evidence="2 3" key="2">
    <citation type="submission" date="2013-02" db="EMBL/GenBank/DDBJ databases">
        <title>The Genome Sequence of Plasmodium falciparum FCH/4.</title>
        <authorList>
            <consortium name="The Broad Institute Genome Sequencing Platform"/>
            <consortium name="The Broad Institute Genome Sequencing Center for Infectious Disease"/>
            <person name="Neafsey D."/>
            <person name="Cheeseman I."/>
            <person name="Volkman S."/>
            <person name="Adams J."/>
            <person name="Walker B."/>
            <person name="Young S.K."/>
            <person name="Zeng Q."/>
            <person name="Gargeya S."/>
            <person name="Fitzgerald M."/>
            <person name="Haas B."/>
            <person name="Abouelleil A."/>
            <person name="Alvarado L."/>
            <person name="Arachchi H.M."/>
            <person name="Berlin A.M."/>
            <person name="Chapman S.B."/>
            <person name="Dewar J."/>
            <person name="Goldberg J."/>
            <person name="Griggs A."/>
            <person name="Gujja S."/>
            <person name="Hansen M."/>
            <person name="Howarth C."/>
            <person name="Imamovic A."/>
            <person name="Larimer J."/>
            <person name="McCowan C."/>
            <person name="Murphy C."/>
            <person name="Neiman D."/>
            <person name="Pearson M."/>
            <person name="Priest M."/>
            <person name="Roberts A."/>
            <person name="Saif S."/>
            <person name="Shea T."/>
            <person name="Sisk P."/>
            <person name="Sykes S."/>
            <person name="Wortman J."/>
            <person name="Nusbaum C."/>
            <person name="Birren B."/>
        </authorList>
    </citation>
    <scope>NUCLEOTIDE SEQUENCE [LARGE SCALE GENOMIC DNA]</scope>
    <source>
        <strain evidence="2 3">FCH/4</strain>
    </source>
</reference>
<evidence type="ECO:0000259" key="1">
    <source>
        <dbReference type="Pfam" id="PF15445"/>
    </source>
</evidence>
<gene>
    <name evidence="2" type="ORF">PFFCH_00945</name>
</gene>
<sequence length="109" mass="12956">MYILLKRKENELFGTNHTKHTTTNIVAKQTHNDPIVNQIILFHKWLDRHRNMCEQWDKNKEELLDKLNEEWNKENKNNSNVTDTNGENNITRVLNSDVSIQIDMNSKPI</sequence>
<dbReference type="Pfam" id="PF15445">
    <property type="entry name" value="ATS"/>
    <property type="match status" value="1"/>
</dbReference>
<name>A0A024VT19_PLAFA</name>
<organism evidence="2 3">
    <name type="scientific">Plasmodium falciparum FCH/4</name>
    <dbReference type="NCBI Taxonomy" id="1036724"/>
    <lineage>
        <taxon>Eukaryota</taxon>
        <taxon>Sar</taxon>
        <taxon>Alveolata</taxon>
        <taxon>Apicomplexa</taxon>
        <taxon>Aconoidasida</taxon>
        <taxon>Haemosporida</taxon>
        <taxon>Plasmodiidae</taxon>
        <taxon>Plasmodium</taxon>
        <taxon>Plasmodium (Laverania)</taxon>
    </lineage>
</organism>
<dbReference type="InterPro" id="IPR044932">
    <property type="entry name" value="PfEMP1_ATS_sf"/>
</dbReference>
<dbReference type="EMBL" id="KI927832">
    <property type="protein sequence ID" value="ETW31622.1"/>
    <property type="molecule type" value="Genomic_DNA"/>
</dbReference>
<reference evidence="2 3" key="1">
    <citation type="submission" date="2013-02" db="EMBL/GenBank/DDBJ databases">
        <title>The Genome Annotation of Plasmodium falciparum FCH/4.</title>
        <authorList>
            <consortium name="The Broad Institute Genome Sequencing Platform"/>
            <consortium name="The Broad Institute Genome Sequencing Center for Infectious Disease"/>
            <person name="Neafsey D."/>
            <person name="Hoffman S."/>
            <person name="Volkman S."/>
            <person name="Rosenthal P."/>
            <person name="Walker B."/>
            <person name="Young S.K."/>
            <person name="Zeng Q."/>
            <person name="Gargeya S."/>
            <person name="Fitzgerald M."/>
            <person name="Haas B."/>
            <person name="Abouelleil A."/>
            <person name="Allen A.W."/>
            <person name="Alvarado L."/>
            <person name="Arachchi H.M."/>
            <person name="Berlin A.M."/>
            <person name="Chapman S.B."/>
            <person name="Gainer-Dewar J."/>
            <person name="Goldberg J."/>
            <person name="Griggs A."/>
            <person name="Gujja S."/>
            <person name="Hansen M."/>
            <person name="Howarth C."/>
            <person name="Imamovic A."/>
            <person name="Ireland A."/>
            <person name="Larimer J."/>
            <person name="McCowan C."/>
            <person name="Murphy C."/>
            <person name="Pearson M."/>
            <person name="Poon T.W."/>
            <person name="Priest M."/>
            <person name="Roberts A."/>
            <person name="Saif S."/>
            <person name="Shea T."/>
            <person name="Sisk P."/>
            <person name="Sykes S."/>
            <person name="Wortman J."/>
            <person name="Nusbaum C."/>
            <person name="Birren B."/>
        </authorList>
    </citation>
    <scope>NUCLEOTIDE SEQUENCE [LARGE SCALE GENOMIC DNA]</scope>
    <source>
        <strain evidence="2 3">FCH/4</strain>
    </source>
</reference>
<accession>A0A024VT19</accession>
<proteinExistence type="predicted"/>